<dbReference type="Pfam" id="PF03496">
    <property type="entry name" value="ADPrib_exo_Tox"/>
    <property type="match status" value="1"/>
</dbReference>
<dbReference type="Gene3D" id="3.90.176.10">
    <property type="entry name" value="Toxin ADP-ribosyltransferase, Chain A, domain 1"/>
    <property type="match status" value="1"/>
</dbReference>
<dbReference type="Gene3D" id="1.25.40.10">
    <property type="entry name" value="Tetratricopeptide repeat domain"/>
    <property type="match status" value="1"/>
</dbReference>
<dbReference type="PROSITE" id="PS51996">
    <property type="entry name" value="TR_MART"/>
    <property type="match status" value="1"/>
</dbReference>
<dbReference type="InterPro" id="IPR011990">
    <property type="entry name" value="TPR-like_helical_dom_sf"/>
</dbReference>
<accession>A0A818XIU8</accession>
<dbReference type="GO" id="GO:0005576">
    <property type="term" value="C:extracellular region"/>
    <property type="evidence" value="ECO:0007669"/>
    <property type="project" value="InterPro"/>
</dbReference>
<dbReference type="EMBL" id="CAJOBB010000730">
    <property type="protein sequence ID" value="CAF3739763.1"/>
    <property type="molecule type" value="Genomic_DNA"/>
</dbReference>
<name>A0A818XIU8_9BILA</name>
<dbReference type="InterPro" id="IPR019734">
    <property type="entry name" value="TPR_rpt"/>
</dbReference>
<proteinExistence type="predicted"/>
<evidence type="ECO:0000313" key="3">
    <source>
        <dbReference type="EMBL" id="CAF1254361.1"/>
    </source>
</evidence>
<dbReference type="AlphaFoldDB" id="A0A818XIU8"/>
<evidence type="ECO:0000313" key="4">
    <source>
        <dbReference type="EMBL" id="CAF3739763.1"/>
    </source>
</evidence>
<reference evidence="4" key="1">
    <citation type="submission" date="2021-02" db="EMBL/GenBank/DDBJ databases">
        <authorList>
            <person name="Nowell W R."/>
        </authorList>
    </citation>
    <scope>NUCLEOTIDE SEQUENCE</scope>
</reference>
<sequence>MLPDNYTIDREVTQEERFNESMIIDSAHYNETSQRSSECLFSTKTLFRYFMLKCLLDAEPIPSDNDNLIELFRTKLSVSEQGIYEFKTNYTADQAILFYTKYGFIYKEINEALRSINIDYLLRFRFVLKDIYNQLTHLMAVKPIDEATNVYRGQYIHFYEIFDLFNSFKQRVPTIINSFFSTSLDRQVSLGFLQAGSERNSSITSVPVLFTITIQKQDVSSDSPFADISQYSTIRDEKEILFTPGQMFMIDKFDMTYENGTFIYLINMNFYNNTKFNLNAQYSRMKSQWQEETNDSLLHLAQLLTASNRYDQAKELYERLLTQKSDQQTKMICYKGLREIASFMNSSDEVKAYTQKMMESKFDSHQTLSPMPDEIVVGRGFQQMLSTFMNNAQEALSQTSLDRPLQDIASYTKTNEWNDLTYQAPQIAFTTGQTLMHTQQYQLAILFLEVSVAAMNGINDAEFVLSHKSKCYKAIGDCYCQLGDNREALKNYTLALNENIHLRPDEHIKILVCTGKILEATNQSEVALSKYIKAAEICQNELPNANSNDIVEIEECIKRVTSYLCPPDT</sequence>
<feature type="coiled-coil region" evidence="1">
    <location>
        <begin position="303"/>
        <end position="330"/>
    </location>
</feature>
<dbReference type="Proteomes" id="UP000663860">
    <property type="component" value="Unassembled WGS sequence"/>
</dbReference>
<dbReference type="EMBL" id="CAJNOE010000520">
    <property type="protein sequence ID" value="CAF1254361.1"/>
    <property type="molecule type" value="Genomic_DNA"/>
</dbReference>
<dbReference type="Proteomes" id="UP000663868">
    <property type="component" value="Unassembled WGS sequence"/>
</dbReference>
<dbReference type="SUPFAM" id="SSF48452">
    <property type="entry name" value="TPR-like"/>
    <property type="match status" value="1"/>
</dbReference>
<evidence type="ECO:0000259" key="2">
    <source>
        <dbReference type="Pfam" id="PF03496"/>
    </source>
</evidence>
<evidence type="ECO:0000256" key="1">
    <source>
        <dbReference type="SAM" id="Coils"/>
    </source>
</evidence>
<keyword evidence="1" id="KW-0175">Coiled coil</keyword>
<dbReference type="SMART" id="SM00028">
    <property type="entry name" value="TPR"/>
    <property type="match status" value="3"/>
</dbReference>
<feature type="domain" description="ADP ribosyltransferase" evidence="2">
    <location>
        <begin position="91"/>
        <end position="262"/>
    </location>
</feature>
<dbReference type="Pfam" id="PF13176">
    <property type="entry name" value="TPR_7"/>
    <property type="match status" value="1"/>
</dbReference>
<gene>
    <name evidence="3" type="ORF">IZO911_LOCUS31526</name>
    <name evidence="4" type="ORF">KXQ929_LOCUS13583</name>
</gene>
<organism evidence="4 5">
    <name type="scientific">Adineta steineri</name>
    <dbReference type="NCBI Taxonomy" id="433720"/>
    <lineage>
        <taxon>Eukaryota</taxon>
        <taxon>Metazoa</taxon>
        <taxon>Spiralia</taxon>
        <taxon>Gnathifera</taxon>
        <taxon>Rotifera</taxon>
        <taxon>Eurotatoria</taxon>
        <taxon>Bdelloidea</taxon>
        <taxon>Adinetida</taxon>
        <taxon>Adinetidae</taxon>
        <taxon>Adineta</taxon>
    </lineage>
</organism>
<protein>
    <recommendedName>
        <fullName evidence="2">ADP ribosyltransferase domain-containing protein</fullName>
    </recommendedName>
</protein>
<comment type="caution">
    <text evidence="4">The sequence shown here is derived from an EMBL/GenBank/DDBJ whole genome shotgun (WGS) entry which is preliminary data.</text>
</comment>
<dbReference type="InterPro" id="IPR003540">
    <property type="entry name" value="ADP-ribosyltransferase"/>
</dbReference>
<dbReference type="SUPFAM" id="SSF56399">
    <property type="entry name" value="ADP-ribosylation"/>
    <property type="match status" value="1"/>
</dbReference>
<evidence type="ECO:0000313" key="5">
    <source>
        <dbReference type="Proteomes" id="UP000663868"/>
    </source>
</evidence>